<protein>
    <recommendedName>
        <fullName evidence="2">BTB domain-containing protein</fullName>
    </recommendedName>
</protein>
<dbReference type="PROSITE" id="PS50097">
    <property type="entry name" value="BTB"/>
    <property type="match status" value="1"/>
</dbReference>
<dbReference type="PANTHER" id="PTHR14499:SF136">
    <property type="entry name" value="GH08630P"/>
    <property type="match status" value="1"/>
</dbReference>
<dbReference type="OrthoDB" id="2414723at2759"/>
<dbReference type="InterPro" id="IPR011333">
    <property type="entry name" value="SKP1/BTB/POZ_sf"/>
</dbReference>
<evidence type="ECO:0000259" key="2">
    <source>
        <dbReference type="PROSITE" id="PS50097"/>
    </source>
</evidence>
<evidence type="ECO:0000313" key="3">
    <source>
        <dbReference type="EMBL" id="KAF1928070.1"/>
    </source>
</evidence>
<dbReference type="SMART" id="SM00225">
    <property type="entry name" value="BTB"/>
    <property type="match status" value="1"/>
</dbReference>
<dbReference type="AlphaFoldDB" id="A0A6A5RLE0"/>
<dbReference type="EMBL" id="ML978970">
    <property type="protein sequence ID" value="KAF1928070.1"/>
    <property type="molecule type" value="Genomic_DNA"/>
</dbReference>
<keyword evidence="4" id="KW-1185">Reference proteome</keyword>
<accession>A0A6A5RLE0</accession>
<sequence length="236" mass="27265">MIELEKGFSRLSPADTEQLPTSEEADRPEPTTFPKILTLDVGGRKFRASADILIAESGLFRLQLSDRFTWIPESNGSYFLDANPTLFAHLLDFMRRPNIFPLFWNKADGFDYNLYQRLQVEAEYFQMDVLHGWIKEKNYLRAINIHVSAPKILEAEDLVKYVVRKDVDEESHVVPRIRQTYVCPRGLDKHRGDPGACGYKCRQVQGTDEPEYVAETYIELVTIRKEVMLDDSVCRA</sequence>
<dbReference type="Pfam" id="PF02214">
    <property type="entry name" value="BTB_2"/>
    <property type="match status" value="1"/>
</dbReference>
<dbReference type="InterPro" id="IPR000210">
    <property type="entry name" value="BTB/POZ_dom"/>
</dbReference>
<dbReference type="GeneID" id="54353746"/>
<dbReference type="GO" id="GO:0051260">
    <property type="term" value="P:protein homooligomerization"/>
    <property type="evidence" value="ECO:0007669"/>
    <property type="project" value="InterPro"/>
</dbReference>
<reference evidence="3" key="1">
    <citation type="journal article" date="2020" name="Stud. Mycol.">
        <title>101 Dothideomycetes genomes: a test case for predicting lifestyles and emergence of pathogens.</title>
        <authorList>
            <person name="Haridas S."/>
            <person name="Albert R."/>
            <person name="Binder M."/>
            <person name="Bloem J."/>
            <person name="Labutti K."/>
            <person name="Salamov A."/>
            <person name="Andreopoulos B."/>
            <person name="Baker S."/>
            <person name="Barry K."/>
            <person name="Bills G."/>
            <person name="Bluhm B."/>
            <person name="Cannon C."/>
            <person name="Castanera R."/>
            <person name="Culley D."/>
            <person name="Daum C."/>
            <person name="Ezra D."/>
            <person name="Gonzalez J."/>
            <person name="Henrissat B."/>
            <person name="Kuo A."/>
            <person name="Liang C."/>
            <person name="Lipzen A."/>
            <person name="Lutzoni F."/>
            <person name="Magnuson J."/>
            <person name="Mondo S."/>
            <person name="Nolan M."/>
            <person name="Ohm R."/>
            <person name="Pangilinan J."/>
            <person name="Park H.-J."/>
            <person name="Ramirez L."/>
            <person name="Alfaro M."/>
            <person name="Sun H."/>
            <person name="Tritt A."/>
            <person name="Yoshinaga Y."/>
            <person name="Zwiers L.-H."/>
            <person name="Turgeon B."/>
            <person name="Goodwin S."/>
            <person name="Spatafora J."/>
            <person name="Crous P."/>
            <person name="Grigoriev I."/>
        </authorList>
    </citation>
    <scope>NUCLEOTIDE SEQUENCE</scope>
    <source>
        <strain evidence="3">CBS 183.55</strain>
    </source>
</reference>
<dbReference type="SUPFAM" id="SSF54695">
    <property type="entry name" value="POZ domain"/>
    <property type="match status" value="1"/>
</dbReference>
<evidence type="ECO:0000313" key="4">
    <source>
        <dbReference type="Proteomes" id="UP000800082"/>
    </source>
</evidence>
<dbReference type="RefSeq" id="XP_033448322.1">
    <property type="nucleotide sequence ID" value="XM_033596079.1"/>
</dbReference>
<dbReference type="Proteomes" id="UP000800082">
    <property type="component" value="Unassembled WGS sequence"/>
</dbReference>
<gene>
    <name evidence="3" type="ORF">M421DRAFT_63723</name>
</gene>
<dbReference type="InterPro" id="IPR003131">
    <property type="entry name" value="T1-type_BTB"/>
</dbReference>
<proteinExistence type="predicted"/>
<evidence type="ECO:0000256" key="1">
    <source>
        <dbReference type="SAM" id="MobiDB-lite"/>
    </source>
</evidence>
<name>A0A6A5RLE0_9PLEO</name>
<dbReference type="Gene3D" id="3.30.710.10">
    <property type="entry name" value="Potassium Channel Kv1.1, Chain A"/>
    <property type="match status" value="1"/>
</dbReference>
<feature type="region of interest" description="Disordered" evidence="1">
    <location>
        <begin position="13"/>
        <end position="33"/>
    </location>
</feature>
<feature type="domain" description="BTB" evidence="2">
    <location>
        <begin position="35"/>
        <end position="99"/>
    </location>
</feature>
<organism evidence="3 4">
    <name type="scientific">Didymella exigua CBS 183.55</name>
    <dbReference type="NCBI Taxonomy" id="1150837"/>
    <lineage>
        <taxon>Eukaryota</taxon>
        <taxon>Fungi</taxon>
        <taxon>Dikarya</taxon>
        <taxon>Ascomycota</taxon>
        <taxon>Pezizomycotina</taxon>
        <taxon>Dothideomycetes</taxon>
        <taxon>Pleosporomycetidae</taxon>
        <taxon>Pleosporales</taxon>
        <taxon>Pleosporineae</taxon>
        <taxon>Didymellaceae</taxon>
        <taxon>Didymella</taxon>
    </lineage>
</organism>
<dbReference type="PANTHER" id="PTHR14499">
    <property type="entry name" value="POTASSIUM CHANNEL TETRAMERIZATION DOMAIN-CONTAINING"/>
    <property type="match status" value="1"/>
</dbReference>